<evidence type="ECO:0008006" key="4">
    <source>
        <dbReference type="Google" id="ProtNLM"/>
    </source>
</evidence>
<gene>
    <name evidence="2" type="ORF">HK414_23620</name>
</gene>
<dbReference type="Proteomes" id="UP000500826">
    <property type="component" value="Chromosome"/>
</dbReference>
<dbReference type="EMBL" id="CP053418">
    <property type="protein sequence ID" value="QJW85297.1"/>
    <property type="molecule type" value="Genomic_DNA"/>
</dbReference>
<name>A0ABX6P6F0_9BURK</name>
<keyword evidence="1" id="KW-0732">Signal</keyword>
<evidence type="ECO:0000256" key="1">
    <source>
        <dbReference type="SAM" id="SignalP"/>
    </source>
</evidence>
<evidence type="ECO:0000313" key="2">
    <source>
        <dbReference type="EMBL" id="QJW85297.1"/>
    </source>
</evidence>
<reference evidence="2 3" key="1">
    <citation type="submission" date="2020-05" db="EMBL/GenBank/DDBJ databases">
        <title>Ramlibacter rhizophilus sp. nov., isolated from rhizosphere soil of national flower Mugunghwa from South Korea.</title>
        <authorList>
            <person name="Zheng-Fei Y."/>
            <person name="Huan T."/>
        </authorList>
    </citation>
    <scope>NUCLEOTIDE SEQUENCE [LARGE SCALE GENOMIC DNA]</scope>
    <source>
        <strain evidence="2 3">H242</strain>
    </source>
</reference>
<organism evidence="2 3">
    <name type="scientific">Ramlibacter terrae</name>
    <dbReference type="NCBI Taxonomy" id="2732511"/>
    <lineage>
        <taxon>Bacteria</taxon>
        <taxon>Pseudomonadati</taxon>
        <taxon>Pseudomonadota</taxon>
        <taxon>Betaproteobacteria</taxon>
        <taxon>Burkholderiales</taxon>
        <taxon>Comamonadaceae</taxon>
        <taxon>Ramlibacter</taxon>
    </lineage>
</organism>
<evidence type="ECO:0000313" key="3">
    <source>
        <dbReference type="Proteomes" id="UP000500826"/>
    </source>
</evidence>
<feature type="chain" id="PRO_5046169480" description="DUF4189 domain-containing protein" evidence="1">
    <location>
        <begin position="27"/>
        <end position="368"/>
    </location>
</feature>
<sequence>MDLSPIGDRAARAWRCGLLLAVAVLAGGCASVTGGNTQKMYVQAQTQDGTSVAAANCTLSNDKGNWRVQSPGDATIVRSNKAMDVRCEKAPLPQGVVSVESGTRAAMFGNILIGGVIGAVVDHTSGAAYEYPERIRVVMGQMTSFTLPRGGASEGPPPTNFAALNDVAAVPHLNPRGRELYREWLGRPHPRAFAISPDGRMFGAYGTSTSDPTLPGDPVERATAGCERAAKAPCRLYAVNDNVVWVRDVPVTAAPSAPPAARPAALRAPTQPAPIASGYAAIEDVDAIPYLSDRGRAGYREWLLRPTPKAFAISTTGYWYPAWSLAPQDTSLPTDPTERAVVGCTRNAGTPCRLYAVNGSVVWVKPAP</sequence>
<accession>A0ABX6P6F0</accession>
<protein>
    <recommendedName>
        <fullName evidence="4">DUF4189 domain-containing protein</fullName>
    </recommendedName>
</protein>
<feature type="signal peptide" evidence="1">
    <location>
        <begin position="1"/>
        <end position="26"/>
    </location>
</feature>
<proteinExistence type="predicted"/>
<keyword evidence="3" id="KW-1185">Reference proteome</keyword>